<feature type="transmembrane region" description="Helical" evidence="11">
    <location>
        <begin position="27"/>
        <end position="50"/>
    </location>
</feature>
<dbReference type="SUPFAM" id="SSF90123">
    <property type="entry name" value="ABC transporter transmembrane region"/>
    <property type="match status" value="1"/>
</dbReference>
<dbReference type="PROSITE" id="PS00211">
    <property type="entry name" value="ABC_TRANSPORTER_1"/>
    <property type="match status" value="1"/>
</dbReference>
<evidence type="ECO:0000256" key="5">
    <source>
        <dbReference type="ARBA" id="ARBA00022840"/>
    </source>
</evidence>
<dbReference type="GO" id="GO:0016887">
    <property type="term" value="F:ATP hydrolysis activity"/>
    <property type="evidence" value="ECO:0007669"/>
    <property type="project" value="InterPro"/>
</dbReference>
<dbReference type="AlphaFoldDB" id="A0A543FVL0"/>
<dbReference type="InterPro" id="IPR011527">
    <property type="entry name" value="ABC1_TM_dom"/>
</dbReference>
<reference evidence="14 15" key="1">
    <citation type="submission" date="2019-06" db="EMBL/GenBank/DDBJ databases">
        <title>Sequencing the genomes of 1000 actinobacteria strains.</title>
        <authorList>
            <person name="Klenk H.-P."/>
        </authorList>
    </citation>
    <scope>NUCLEOTIDE SEQUENCE [LARGE SCALE GENOMIC DNA]</scope>
    <source>
        <strain evidence="14 15">DSM 45511</strain>
    </source>
</reference>
<dbReference type="InterPro" id="IPR039421">
    <property type="entry name" value="Type_1_exporter"/>
</dbReference>
<comment type="function">
    <text evidence="8">ABC transporter involved in fatty acid import. Transmembrane domains (TMD) form a pore in the membrane and the ATP-binding domain (NBD) is responsible for energy generation.</text>
</comment>
<evidence type="ECO:0000256" key="1">
    <source>
        <dbReference type="ARBA" id="ARBA00004651"/>
    </source>
</evidence>
<dbReference type="RefSeq" id="WP_142104601.1">
    <property type="nucleotide sequence ID" value="NZ_VFPH01000002.1"/>
</dbReference>
<keyword evidence="5 14" id="KW-0067">ATP-binding</keyword>
<evidence type="ECO:0000256" key="10">
    <source>
        <dbReference type="ARBA" id="ARBA00071747"/>
    </source>
</evidence>
<dbReference type="Proteomes" id="UP000319818">
    <property type="component" value="Unassembled WGS sequence"/>
</dbReference>
<dbReference type="FunFam" id="3.40.50.300:FF:000287">
    <property type="entry name" value="Multidrug ABC transporter ATP-binding protein"/>
    <property type="match status" value="1"/>
</dbReference>
<keyword evidence="6 11" id="KW-1133">Transmembrane helix</keyword>
<dbReference type="PANTHER" id="PTHR24221:SF646">
    <property type="entry name" value="HAEMOLYSIN SECRETION ATP-BINDING PROTEIN"/>
    <property type="match status" value="1"/>
</dbReference>
<evidence type="ECO:0000256" key="4">
    <source>
        <dbReference type="ARBA" id="ARBA00022741"/>
    </source>
</evidence>
<evidence type="ECO:0000256" key="3">
    <source>
        <dbReference type="ARBA" id="ARBA00022692"/>
    </source>
</evidence>
<evidence type="ECO:0000256" key="9">
    <source>
        <dbReference type="ARBA" id="ARBA00061644"/>
    </source>
</evidence>
<dbReference type="PANTHER" id="PTHR24221">
    <property type="entry name" value="ATP-BINDING CASSETTE SUB-FAMILY B"/>
    <property type="match status" value="1"/>
</dbReference>
<evidence type="ECO:0000259" key="12">
    <source>
        <dbReference type="PROSITE" id="PS50893"/>
    </source>
</evidence>
<evidence type="ECO:0000256" key="7">
    <source>
        <dbReference type="ARBA" id="ARBA00023136"/>
    </source>
</evidence>
<dbReference type="InterPro" id="IPR017871">
    <property type="entry name" value="ABC_transporter-like_CS"/>
</dbReference>
<dbReference type="Gene3D" id="3.40.50.300">
    <property type="entry name" value="P-loop containing nucleotide triphosphate hydrolases"/>
    <property type="match status" value="1"/>
</dbReference>
<comment type="similarity">
    <text evidence="9">Belongs to the ABC transporter superfamily. Lipid exporter (TC 3.A.1.106) family.</text>
</comment>
<dbReference type="EMBL" id="VFPH01000002">
    <property type="protein sequence ID" value="TQM37839.1"/>
    <property type="molecule type" value="Genomic_DNA"/>
</dbReference>
<evidence type="ECO:0000256" key="6">
    <source>
        <dbReference type="ARBA" id="ARBA00022989"/>
    </source>
</evidence>
<sequence length="584" mass="61374">MKITRSAVLALAHGVRPWIAVGTVLRLLVLACYLAQGYLLAAVLGGLLAGRGIGEQVGALVWLVVLVVVRAALLWAGSVTAQLTGARTTELLRARAFRKLAELGPVHLTGARTGELREALVDGVESLERYYGSYLPSLVAGLMAPVSVVVLLAVQDVGLAVLVAAFAVAALLLPKLWQRPLKARSTERMTAYFGLGARFLDVLQGMATLKLFGATGRQRDELADTSDRLIRRWNREMAVALVTGGIFALAITGGLAATAFVAALRVADGGLAVGTMFLALFLAREALRPIGVLAGAFHQTYAANDAAARIQRLLDTPPPVPPSAAVPAVRDLVPAVSFDRVRFGYAPDRPVLDDVAFEVPAGATVAVVGPSGSGKTTLVSLLMRFVDPDRGAVRIGGRDLRELPVQQVRAMIALVAQDTYLFSGTVRENLLVARAGAAQEELEAAARVAGLHDAVLALPDGYDTVLGERGSGLSGGQRQRLAIARAVLADAPILVLDEATASVDASTEAAIQAALDQVTAGRTTLVIAHRLSTIRHADRIVVLDGGRVAEIGSHDELLAAGGTYARLVAAQTRTELDFALEDQR</sequence>
<feature type="transmembrane region" description="Helical" evidence="11">
    <location>
        <begin position="238"/>
        <end position="260"/>
    </location>
</feature>
<evidence type="ECO:0000313" key="14">
    <source>
        <dbReference type="EMBL" id="TQM37839.1"/>
    </source>
</evidence>
<protein>
    <recommendedName>
        <fullName evidence="10">Fatty acid ABC transporter ATP-binding/permease protein</fullName>
    </recommendedName>
</protein>
<feature type="domain" description="ABC transmembrane type-1" evidence="13">
    <location>
        <begin position="20"/>
        <end position="302"/>
    </location>
</feature>
<feature type="transmembrane region" description="Helical" evidence="11">
    <location>
        <begin position="134"/>
        <end position="154"/>
    </location>
</feature>
<dbReference type="PROSITE" id="PS50893">
    <property type="entry name" value="ABC_TRANSPORTER_2"/>
    <property type="match status" value="1"/>
</dbReference>
<dbReference type="SMART" id="SM00382">
    <property type="entry name" value="AAA"/>
    <property type="match status" value="1"/>
</dbReference>
<gene>
    <name evidence="14" type="ORF">FB388_5058</name>
</gene>
<comment type="caution">
    <text evidence="14">The sequence shown here is derived from an EMBL/GenBank/DDBJ whole genome shotgun (WGS) entry which is preliminary data.</text>
</comment>
<evidence type="ECO:0000259" key="13">
    <source>
        <dbReference type="PROSITE" id="PS50929"/>
    </source>
</evidence>
<evidence type="ECO:0000256" key="2">
    <source>
        <dbReference type="ARBA" id="ARBA00022448"/>
    </source>
</evidence>
<keyword evidence="15" id="KW-1185">Reference proteome</keyword>
<dbReference type="InterPro" id="IPR027417">
    <property type="entry name" value="P-loop_NTPase"/>
</dbReference>
<dbReference type="GO" id="GO:0005524">
    <property type="term" value="F:ATP binding"/>
    <property type="evidence" value="ECO:0007669"/>
    <property type="project" value="UniProtKB-KW"/>
</dbReference>
<feature type="transmembrane region" description="Helical" evidence="11">
    <location>
        <begin position="57"/>
        <end position="77"/>
    </location>
</feature>
<evidence type="ECO:0000256" key="8">
    <source>
        <dbReference type="ARBA" id="ARBA00055053"/>
    </source>
</evidence>
<dbReference type="OrthoDB" id="9806127at2"/>
<dbReference type="InterPro" id="IPR036640">
    <property type="entry name" value="ABC1_TM_sf"/>
</dbReference>
<evidence type="ECO:0000313" key="15">
    <source>
        <dbReference type="Proteomes" id="UP000319818"/>
    </source>
</evidence>
<keyword evidence="4" id="KW-0547">Nucleotide-binding</keyword>
<dbReference type="Pfam" id="PF00664">
    <property type="entry name" value="ABC_membrane"/>
    <property type="match status" value="1"/>
</dbReference>
<dbReference type="GO" id="GO:0005886">
    <property type="term" value="C:plasma membrane"/>
    <property type="evidence" value="ECO:0007669"/>
    <property type="project" value="UniProtKB-SubCell"/>
</dbReference>
<dbReference type="Pfam" id="PF00005">
    <property type="entry name" value="ABC_tran"/>
    <property type="match status" value="1"/>
</dbReference>
<keyword evidence="3 11" id="KW-0812">Transmembrane</keyword>
<dbReference type="InterPro" id="IPR003439">
    <property type="entry name" value="ABC_transporter-like_ATP-bd"/>
</dbReference>
<keyword evidence="7 11" id="KW-0472">Membrane</keyword>
<keyword evidence="2" id="KW-0813">Transport</keyword>
<feature type="transmembrane region" description="Helical" evidence="11">
    <location>
        <begin position="159"/>
        <end position="177"/>
    </location>
</feature>
<proteinExistence type="inferred from homology"/>
<evidence type="ECO:0000256" key="11">
    <source>
        <dbReference type="SAM" id="Phobius"/>
    </source>
</evidence>
<comment type="subcellular location">
    <subcellularLocation>
        <location evidence="1">Cell membrane</location>
        <topology evidence="1">Multi-pass membrane protein</topology>
    </subcellularLocation>
</comment>
<accession>A0A543FVL0</accession>
<dbReference type="GO" id="GO:0140359">
    <property type="term" value="F:ABC-type transporter activity"/>
    <property type="evidence" value="ECO:0007669"/>
    <property type="project" value="InterPro"/>
</dbReference>
<dbReference type="SUPFAM" id="SSF52540">
    <property type="entry name" value="P-loop containing nucleoside triphosphate hydrolases"/>
    <property type="match status" value="1"/>
</dbReference>
<dbReference type="InterPro" id="IPR003593">
    <property type="entry name" value="AAA+_ATPase"/>
</dbReference>
<name>A0A543FVL0_9PSEU</name>
<dbReference type="PROSITE" id="PS50929">
    <property type="entry name" value="ABC_TM1F"/>
    <property type="match status" value="1"/>
</dbReference>
<dbReference type="GO" id="GO:0034040">
    <property type="term" value="F:ATPase-coupled lipid transmembrane transporter activity"/>
    <property type="evidence" value="ECO:0007669"/>
    <property type="project" value="TreeGrafter"/>
</dbReference>
<dbReference type="Gene3D" id="1.20.1560.10">
    <property type="entry name" value="ABC transporter type 1, transmembrane domain"/>
    <property type="match status" value="1"/>
</dbReference>
<organism evidence="14 15">
    <name type="scientific">Pseudonocardia cypriaca</name>
    <dbReference type="NCBI Taxonomy" id="882449"/>
    <lineage>
        <taxon>Bacteria</taxon>
        <taxon>Bacillati</taxon>
        <taxon>Actinomycetota</taxon>
        <taxon>Actinomycetes</taxon>
        <taxon>Pseudonocardiales</taxon>
        <taxon>Pseudonocardiaceae</taxon>
        <taxon>Pseudonocardia</taxon>
    </lineage>
</organism>
<feature type="domain" description="ABC transporter" evidence="12">
    <location>
        <begin position="336"/>
        <end position="570"/>
    </location>
</feature>